<protein>
    <recommendedName>
        <fullName evidence="3">CYTH domain-containing protein</fullName>
    </recommendedName>
</protein>
<dbReference type="SUPFAM" id="SSF55154">
    <property type="entry name" value="CYTH-like phosphatases"/>
    <property type="match status" value="1"/>
</dbReference>
<sequence length="155" mass="18999">MAKEIERKWVVDEFPDVEFENIETVYMTQWYIDGVRYRKVLFRDYSYQYIRTVKTGFGLSRDEDEFEIEEDEFHEIVYASGGFGLRKIRYKMPWMGYTIEFDEILDYPNTYYAEVEFPSEKEALDFSDYPEWFGKEVTYDTNHSMYAYFMRLNDE</sequence>
<dbReference type="Gene3D" id="2.40.320.10">
    <property type="entry name" value="Hypothetical Protein Pfu-838710-001"/>
    <property type="match status" value="1"/>
</dbReference>
<evidence type="ECO:0000313" key="2">
    <source>
        <dbReference type="Proteomes" id="UP000225215"/>
    </source>
</evidence>
<dbReference type="EMBL" id="KY290955">
    <property type="protein sequence ID" value="APU01659.1"/>
    <property type="molecule type" value="Genomic_DNA"/>
</dbReference>
<dbReference type="InterPro" id="IPR033469">
    <property type="entry name" value="CYTH-like_dom_sf"/>
</dbReference>
<organism evidence="1 2">
    <name type="scientific">Aeromonas phage 65.2</name>
    <dbReference type="NCBI Taxonomy" id="1932896"/>
    <lineage>
        <taxon>Viruses</taxon>
        <taxon>Duplodnaviria</taxon>
        <taxon>Heunggongvirae</taxon>
        <taxon>Uroviricota</taxon>
        <taxon>Caudoviricetes</taxon>
        <taxon>Pantevenvirales</taxon>
        <taxon>Straboviridae</taxon>
        <taxon>Emmerichvirinae</taxon>
        <taxon>Ishigurovirus</taxon>
        <taxon>Ishigurovirus osborne</taxon>
    </lineage>
</organism>
<accession>A0A219YCE3</accession>
<evidence type="ECO:0008006" key="3">
    <source>
        <dbReference type="Google" id="ProtNLM"/>
    </source>
</evidence>
<proteinExistence type="predicted"/>
<reference evidence="1 2" key="1">
    <citation type="journal article" date="2017" name="Sci. Rep.">
        <title>Characterization and diversity of phages infecting Aeromonas salmonicida subsp. salmonicida.</title>
        <authorList>
            <person name="Vincent A.T."/>
            <person name="Paquet V.E."/>
            <person name="Bernatchez A."/>
            <person name="Tremblay D.M."/>
            <person name="Moineau S."/>
            <person name="Charette S.J."/>
        </authorList>
    </citation>
    <scope>NUCLEOTIDE SEQUENCE [LARGE SCALE GENOMIC DNA]</scope>
</reference>
<dbReference type="Proteomes" id="UP000225215">
    <property type="component" value="Segment"/>
</dbReference>
<dbReference type="PANTHER" id="PTHR40114:SF1">
    <property type="entry name" value="SLR0698 PROTEIN"/>
    <property type="match status" value="1"/>
</dbReference>
<dbReference type="PIRSF" id="PIRSF016487">
    <property type="entry name" value="CYTH_UCP016487"/>
    <property type="match status" value="1"/>
</dbReference>
<evidence type="ECO:0000313" key="1">
    <source>
        <dbReference type="EMBL" id="APU01659.1"/>
    </source>
</evidence>
<dbReference type="InterPro" id="IPR012042">
    <property type="entry name" value="NeuTTM/CthTTM-like"/>
</dbReference>
<dbReference type="PANTHER" id="PTHR40114">
    <property type="entry name" value="SLR0698 PROTEIN"/>
    <property type="match status" value="1"/>
</dbReference>
<name>A0A219YCE3_9CAUD</name>